<comment type="similarity">
    <text evidence="1 5 9">Belongs to the adenosylhomocysteinase family.</text>
</comment>
<reference evidence="11 12" key="1">
    <citation type="submission" date="2019-11" db="EMBL/GenBank/DDBJ databases">
        <title>Draft genome of Amycolatopsis RM579.</title>
        <authorList>
            <person name="Duangmal K."/>
            <person name="Mingma R."/>
        </authorList>
    </citation>
    <scope>NUCLEOTIDE SEQUENCE [LARGE SCALE GENOMIC DNA]</scope>
    <source>
        <strain evidence="11 12">RM579</strain>
    </source>
</reference>
<organism evidence="11 12">
    <name type="scientific">Amycolatopsis pithecellobii</name>
    <dbReference type="NCBI Taxonomy" id="664692"/>
    <lineage>
        <taxon>Bacteria</taxon>
        <taxon>Bacillati</taxon>
        <taxon>Actinomycetota</taxon>
        <taxon>Actinomycetes</taxon>
        <taxon>Pseudonocardiales</taxon>
        <taxon>Pseudonocardiaceae</taxon>
        <taxon>Amycolatopsis</taxon>
    </lineage>
</organism>
<feature type="binding site" evidence="5 7">
    <location>
        <position position="300"/>
    </location>
    <ligand>
        <name>NAD(+)</name>
        <dbReference type="ChEBI" id="CHEBI:57540"/>
    </ligand>
</feature>
<accession>A0A6N7Z4J0</accession>
<evidence type="ECO:0000256" key="8">
    <source>
        <dbReference type="RuleBase" id="RU000548"/>
    </source>
</evidence>
<feature type="binding site" evidence="5 6">
    <location>
        <position position="243"/>
    </location>
    <ligand>
        <name>substrate</name>
    </ligand>
</feature>
<evidence type="ECO:0000313" key="11">
    <source>
        <dbReference type="EMBL" id="MTD54146.1"/>
    </source>
</evidence>
<dbReference type="GO" id="GO:0004013">
    <property type="term" value="F:adenosylhomocysteinase activity"/>
    <property type="evidence" value="ECO:0007669"/>
    <property type="project" value="UniProtKB-UniRule"/>
</dbReference>
<dbReference type="Proteomes" id="UP000440096">
    <property type="component" value="Unassembled WGS sequence"/>
</dbReference>
<dbReference type="InterPro" id="IPR000043">
    <property type="entry name" value="Adenosylhomocysteinase-like"/>
</dbReference>
<dbReference type="FunFam" id="3.40.50.720:FF:000004">
    <property type="entry name" value="Adenosylhomocysteinase"/>
    <property type="match status" value="1"/>
</dbReference>
<dbReference type="UniPathway" id="UPA00314">
    <property type="reaction ID" value="UER00076"/>
</dbReference>
<keyword evidence="4 5" id="KW-0520">NAD</keyword>
<dbReference type="PROSITE" id="PS00739">
    <property type="entry name" value="ADOHCYASE_2"/>
    <property type="match status" value="1"/>
</dbReference>
<dbReference type="Gene3D" id="3.40.50.720">
    <property type="entry name" value="NAD(P)-binding Rossmann-like Domain"/>
    <property type="match status" value="1"/>
</dbReference>
<comment type="pathway">
    <text evidence="5 8">Amino-acid biosynthesis; L-homocysteine biosynthesis; L-homocysteine from S-adenosyl-L-homocysteine: step 1/1.</text>
</comment>
<dbReference type="InterPro" id="IPR042172">
    <property type="entry name" value="Adenosylhomocyst_ase-like_sf"/>
</dbReference>
<keyword evidence="12" id="KW-1185">Reference proteome</keyword>
<gene>
    <name evidence="5" type="primary">ahcY</name>
    <name evidence="11" type="ORF">GKO32_09190</name>
</gene>
<feature type="binding site" evidence="7">
    <location>
        <position position="411"/>
    </location>
    <ligand>
        <name>NAD(+)</name>
        <dbReference type="ChEBI" id="CHEBI:57540"/>
    </ligand>
</feature>
<feature type="binding site" evidence="5">
    <location>
        <position position="248"/>
    </location>
    <ligand>
        <name>NAD(+)</name>
        <dbReference type="ChEBI" id="CHEBI:57540"/>
    </ligand>
</feature>
<evidence type="ECO:0000256" key="7">
    <source>
        <dbReference type="PIRSR" id="PIRSR001109-2"/>
    </source>
</evidence>
<dbReference type="SUPFAM" id="SSF52283">
    <property type="entry name" value="Formate/glycerate dehydrogenase catalytic domain-like"/>
    <property type="match status" value="1"/>
</dbReference>
<feature type="binding site" evidence="5 6">
    <location>
        <position position="68"/>
    </location>
    <ligand>
        <name>substrate</name>
    </ligand>
</feature>
<sequence>MTPESVAKWHDTRNGVEFAVADLELAEFGRKEIRLAEHEMPGLMALRREYAEVFPLRGARVSGSLHMTVQTAVLIETLVALGAEVRWASCNIFSTQDHAAAAVVVGPHGSVEEPKGVPVFAWKGESLEEYWWCTERMLTWDGEGPNMILDDGGDATMLVHRGTEFEAAGVVPPADDNDPDEWKVFLGLLRDSLAADAGKWTRVGAGIRGVTEETTTGVLRLYQLAAQGKLLFPAINVNDSVTKSKFDNRYGIRHSLIDGINRGTDVLIGGKVAVVCGYGDVGKGAAESLAGQGARVIITEIDPICALQATMDGYQVKTLESALPEADIVITTTGNKDVVMAEHMARMKHQTIVGNIGHFDNEIDIAGLTRYPGIRRVNIKPQVDEWVFPDGHSILVLSEGRLLNLGNATGHPSFVMSNSFSNQVIAQVELFTKREEYDNEVYRLPKKLDEKVARIHLQALGGELTKLTKEQAEYIDVDVEGPYKSEHYRY</sequence>
<evidence type="ECO:0000256" key="1">
    <source>
        <dbReference type="ARBA" id="ARBA00007122"/>
    </source>
</evidence>
<feature type="binding site" evidence="7">
    <location>
        <begin position="279"/>
        <end position="284"/>
    </location>
    <ligand>
        <name>NAD(+)</name>
        <dbReference type="ChEBI" id="CHEBI:57540"/>
    </ligand>
</feature>
<dbReference type="GO" id="GO:0005829">
    <property type="term" value="C:cytosol"/>
    <property type="evidence" value="ECO:0007669"/>
    <property type="project" value="TreeGrafter"/>
</dbReference>
<dbReference type="NCBIfam" id="NF004005">
    <property type="entry name" value="PRK05476.2-3"/>
    <property type="match status" value="1"/>
</dbReference>
<evidence type="ECO:0000259" key="10">
    <source>
        <dbReference type="SMART" id="SM00997"/>
    </source>
</evidence>
<dbReference type="EC" id="3.13.2.1" evidence="5"/>
<feature type="binding site" evidence="5">
    <location>
        <begin position="277"/>
        <end position="282"/>
    </location>
    <ligand>
        <name>NAD(+)</name>
        <dbReference type="ChEBI" id="CHEBI:57540"/>
    </ligand>
</feature>
<dbReference type="SMART" id="SM00996">
    <property type="entry name" value="AdoHcyase"/>
    <property type="match status" value="1"/>
</dbReference>
<name>A0A6N7Z4J0_9PSEU</name>
<dbReference type="Pfam" id="PF00670">
    <property type="entry name" value="AdoHcyase_NAD"/>
    <property type="match status" value="1"/>
</dbReference>
<dbReference type="InterPro" id="IPR036291">
    <property type="entry name" value="NAD(P)-bd_dom_sf"/>
</dbReference>
<comment type="cofactor">
    <cofactor evidence="5 7 8">
        <name>NAD(+)</name>
        <dbReference type="ChEBI" id="CHEBI:57540"/>
    </cofactor>
    <text evidence="5 7 8">Binds 1 NAD(+) per subunit.</text>
</comment>
<dbReference type="NCBIfam" id="TIGR00936">
    <property type="entry name" value="ahcY"/>
    <property type="match status" value="1"/>
</dbReference>
<dbReference type="HAMAP" id="MF_00563">
    <property type="entry name" value="AdoHcyase"/>
    <property type="match status" value="1"/>
</dbReference>
<feature type="domain" description="S-adenosyl-L-homocysteine hydrolase NAD binding" evidence="10">
    <location>
        <begin position="248"/>
        <end position="410"/>
    </location>
</feature>
<dbReference type="PANTHER" id="PTHR23420:SF0">
    <property type="entry name" value="ADENOSYLHOMOCYSTEINASE"/>
    <property type="match status" value="1"/>
</dbReference>
<dbReference type="CDD" id="cd00401">
    <property type="entry name" value="SAHH"/>
    <property type="match status" value="1"/>
</dbReference>
<feature type="binding site" evidence="5 6">
    <location>
        <position position="247"/>
    </location>
    <ligand>
        <name>substrate</name>
    </ligand>
</feature>
<keyword evidence="2 5" id="KW-0554">One-carbon metabolism</keyword>
<dbReference type="Pfam" id="PF05221">
    <property type="entry name" value="AdoHcyase"/>
    <property type="match status" value="1"/>
</dbReference>
<evidence type="ECO:0000256" key="4">
    <source>
        <dbReference type="ARBA" id="ARBA00023027"/>
    </source>
</evidence>
<dbReference type="RefSeq" id="WP_154756378.1">
    <property type="nucleotide sequence ID" value="NZ_WMBA01000010.1"/>
</dbReference>
<dbReference type="GO" id="GO:0071269">
    <property type="term" value="P:L-homocysteine biosynthetic process"/>
    <property type="evidence" value="ECO:0007669"/>
    <property type="project" value="UniProtKB-UniRule"/>
</dbReference>
<dbReference type="GO" id="GO:0033353">
    <property type="term" value="P:S-adenosylmethionine cycle"/>
    <property type="evidence" value="ECO:0007669"/>
    <property type="project" value="TreeGrafter"/>
</dbReference>
<dbReference type="GO" id="GO:0006730">
    <property type="term" value="P:one-carbon metabolic process"/>
    <property type="evidence" value="ECO:0007669"/>
    <property type="project" value="UniProtKB-UniRule"/>
</dbReference>
<dbReference type="SUPFAM" id="SSF51735">
    <property type="entry name" value="NAD(P)-binding Rossmann-fold domains"/>
    <property type="match status" value="1"/>
</dbReference>
<evidence type="ECO:0000256" key="5">
    <source>
        <dbReference type="HAMAP-Rule" id="MF_00563"/>
    </source>
</evidence>
<evidence type="ECO:0000256" key="9">
    <source>
        <dbReference type="RuleBase" id="RU004166"/>
    </source>
</evidence>
<protein>
    <recommendedName>
        <fullName evidence="5">Adenosylhomocysteinase</fullName>
        <ecNumber evidence="5">3.13.2.1</ecNumber>
    </recommendedName>
    <alternativeName>
        <fullName evidence="5">S-adenosyl-L-homocysteine hydrolase</fullName>
        <shortName evidence="5">AdoHcyase</shortName>
    </alternativeName>
</protein>
<feature type="binding site" evidence="5 6">
    <location>
        <position position="213"/>
    </location>
    <ligand>
        <name>substrate</name>
    </ligand>
</feature>
<feature type="binding site" evidence="5">
    <location>
        <position position="335"/>
    </location>
    <ligand>
        <name>NAD(+)</name>
        <dbReference type="ChEBI" id="CHEBI:57540"/>
    </ligand>
</feature>
<feature type="binding site" evidence="5 7">
    <location>
        <position position="404"/>
    </location>
    <ligand>
        <name>NAD(+)</name>
        <dbReference type="ChEBI" id="CHEBI:57540"/>
    </ligand>
</feature>
<evidence type="ECO:0000256" key="3">
    <source>
        <dbReference type="ARBA" id="ARBA00022801"/>
    </source>
</evidence>
<dbReference type="OrthoDB" id="9802717at2"/>
<feature type="binding site" evidence="5 7">
    <location>
        <begin position="214"/>
        <end position="216"/>
    </location>
    <ligand>
        <name>NAD(+)</name>
        <dbReference type="ChEBI" id="CHEBI:57540"/>
    </ligand>
</feature>
<dbReference type="InterPro" id="IPR020082">
    <property type="entry name" value="S-Ado-L-homoCys_hydrolase_CS"/>
</dbReference>
<dbReference type="Gene3D" id="3.40.50.1480">
    <property type="entry name" value="Adenosylhomocysteinase-like"/>
    <property type="match status" value="1"/>
</dbReference>
<feature type="binding site" evidence="5 6">
    <location>
        <position position="151"/>
    </location>
    <ligand>
        <name>substrate</name>
    </ligand>
</feature>
<proteinExistence type="inferred from homology"/>
<dbReference type="PIRSF" id="PIRSF001109">
    <property type="entry name" value="Ad_hcy_hydrolase"/>
    <property type="match status" value="1"/>
</dbReference>
<keyword evidence="3 5" id="KW-0378">Hydrolase</keyword>
<dbReference type="AlphaFoldDB" id="A0A6N7Z4J0"/>
<evidence type="ECO:0000256" key="6">
    <source>
        <dbReference type="PIRSR" id="PIRSR001109-1"/>
    </source>
</evidence>
<dbReference type="PANTHER" id="PTHR23420">
    <property type="entry name" value="ADENOSYLHOMOCYSTEINASE"/>
    <property type="match status" value="1"/>
</dbReference>
<evidence type="ECO:0000256" key="2">
    <source>
        <dbReference type="ARBA" id="ARBA00022563"/>
    </source>
</evidence>
<dbReference type="SMART" id="SM00997">
    <property type="entry name" value="AdoHcyase_NAD"/>
    <property type="match status" value="1"/>
</dbReference>
<comment type="catalytic activity">
    <reaction evidence="5 8">
        <text>S-adenosyl-L-homocysteine + H2O = L-homocysteine + adenosine</text>
        <dbReference type="Rhea" id="RHEA:21708"/>
        <dbReference type="ChEBI" id="CHEBI:15377"/>
        <dbReference type="ChEBI" id="CHEBI:16335"/>
        <dbReference type="ChEBI" id="CHEBI:57856"/>
        <dbReference type="ChEBI" id="CHEBI:58199"/>
        <dbReference type="EC" id="3.13.2.1"/>
    </reaction>
</comment>
<evidence type="ECO:0000313" key="12">
    <source>
        <dbReference type="Proteomes" id="UP000440096"/>
    </source>
</evidence>
<comment type="subcellular location">
    <subcellularLocation>
        <location evidence="5">Cytoplasm</location>
    </subcellularLocation>
</comment>
<dbReference type="PROSITE" id="PS00738">
    <property type="entry name" value="ADOHCYASE_1"/>
    <property type="match status" value="1"/>
</dbReference>
<dbReference type="InterPro" id="IPR015878">
    <property type="entry name" value="Ado_hCys_hydrolase_NAD-bd"/>
</dbReference>
<feature type="binding site" evidence="5 7">
    <location>
        <begin position="356"/>
        <end position="358"/>
    </location>
    <ligand>
        <name>NAD(+)</name>
        <dbReference type="ChEBI" id="CHEBI:57540"/>
    </ligand>
</feature>
<dbReference type="EMBL" id="WMBA01000010">
    <property type="protein sequence ID" value="MTD54146.1"/>
    <property type="molecule type" value="Genomic_DNA"/>
</dbReference>
<comment type="caution">
    <text evidence="11">The sequence shown here is derived from an EMBL/GenBank/DDBJ whole genome shotgun (WGS) entry which is preliminary data.</text>
</comment>
<comment type="function">
    <text evidence="5">May play a key role in the regulation of the intracellular concentration of adenosylhomocysteine.</text>
</comment>
<keyword evidence="5" id="KW-0963">Cytoplasm</keyword>